<evidence type="ECO:0000259" key="1">
    <source>
        <dbReference type="Pfam" id="PF10005"/>
    </source>
</evidence>
<dbReference type="Proteomes" id="UP000295341">
    <property type="component" value="Unassembled WGS sequence"/>
</dbReference>
<dbReference type="Pfam" id="PF15887">
    <property type="entry name" value="Peptidase_Mx"/>
    <property type="match status" value="1"/>
</dbReference>
<dbReference type="InterPro" id="IPR031321">
    <property type="entry name" value="UCP012641"/>
</dbReference>
<proteinExistence type="predicted"/>
<organism evidence="2 3">
    <name type="scientific">Panacagrimonas perspica</name>
    <dbReference type="NCBI Taxonomy" id="381431"/>
    <lineage>
        <taxon>Bacteria</taxon>
        <taxon>Pseudomonadati</taxon>
        <taxon>Pseudomonadota</taxon>
        <taxon>Gammaproteobacteria</taxon>
        <taxon>Nevskiales</taxon>
        <taxon>Nevskiaceae</taxon>
        <taxon>Panacagrimonas</taxon>
    </lineage>
</organism>
<sequence>MKRFHCTRCGLVLALENDLCTSCGLRLTFIPDVQKMVSWDQAAGDPLEFDGKAYRPCVNALPHAVCNWAVAQDDPSEFCLSCRLTVVIPDLGLPQNVERWRRLEIGKRRLVIGLMSLGVLTREELMAEEPSMRFQFLADTPGHRGPGTVLTGHDQGLITINVAEADDAERERRRVELKEPYRTVVGHLRHEVGHYYWDQMIGPTRRLAQFRDVFGDERADYAKALEVHYREPRADWRAHFVSVYASAHPWEDWAETWAHYLHMIDSLETAYESGLWINPRRGSDPHFAPKRPFSANHVGPFPRMIARWMSLTYILNDFNRGLGLQDAYPFVLSDDVIGKLEFVHETVAGYRRKGR</sequence>
<dbReference type="InterPro" id="IPR011201">
    <property type="entry name" value="Zinc-ribbon_6_bact"/>
</dbReference>
<accession>A0A4S3K7X0</accession>
<evidence type="ECO:0000313" key="2">
    <source>
        <dbReference type="EMBL" id="TDU28284.1"/>
    </source>
</evidence>
<dbReference type="Pfam" id="PF10005">
    <property type="entry name" value="Zn_ribbon_DZR_6"/>
    <property type="match status" value="1"/>
</dbReference>
<protein>
    <recommendedName>
        <fullName evidence="1">Zinc-ribbon domain-containing protein</fullName>
    </recommendedName>
</protein>
<dbReference type="Gene3D" id="3.40.390.70">
    <property type="match status" value="1"/>
</dbReference>
<dbReference type="OrthoDB" id="256753at2"/>
<evidence type="ECO:0000313" key="3">
    <source>
        <dbReference type="Proteomes" id="UP000295341"/>
    </source>
</evidence>
<feature type="domain" description="Zinc-ribbon" evidence="1">
    <location>
        <begin position="3"/>
        <end position="91"/>
    </location>
</feature>
<dbReference type="EMBL" id="SOBT01000009">
    <property type="protein sequence ID" value="TDU28284.1"/>
    <property type="molecule type" value="Genomic_DNA"/>
</dbReference>
<gene>
    <name evidence="2" type="ORF">DFR24_2651</name>
</gene>
<dbReference type="AlphaFoldDB" id="A0A4S3K7X0"/>
<dbReference type="RefSeq" id="WP_133881844.1">
    <property type="nucleotide sequence ID" value="NZ_MWIN01000005.1"/>
</dbReference>
<name>A0A4S3K7X0_9GAMM</name>
<dbReference type="PIRSF" id="PIRSF012641">
    <property type="entry name" value="UCP012641"/>
    <property type="match status" value="1"/>
</dbReference>
<comment type="caution">
    <text evidence="2">The sequence shown here is derived from an EMBL/GenBank/DDBJ whole genome shotgun (WGS) entry which is preliminary data.</text>
</comment>
<keyword evidence="3" id="KW-1185">Reference proteome</keyword>
<reference evidence="2 3" key="1">
    <citation type="submission" date="2019-03" db="EMBL/GenBank/DDBJ databases">
        <title>Genomic Encyclopedia of Type Strains, Phase IV (KMG-IV): sequencing the most valuable type-strain genomes for metagenomic binning, comparative biology and taxonomic classification.</title>
        <authorList>
            <person name="Goeker M."/>
        </authorList>
    </citation>
    <scope>NUCLEOTIDE SEQUENCE [LARGE SCALE GENOMIC DNA]</scope>
    <source>
        <strain evidence="2 3">DSM 26377</strain>
    </source>
</reference>